<organism evidence="2 3">
    <name type="scientific">Lysobacter capsici AZ78</name>
    <dbReference type="NCBI Taxonomy" id="1444315"/>
    <lineage>
        <taxon>Bacteria</taxon>
        <taxon>Pseudomonadati</taxon>
        <taxon>Pseudomonadota</taxon>
        <taxon>Gammaproteobacteria</taxon>
        <taxon>Lysobacterales</taxon>
        <taxon>Lysobacteraceae</taxon>
        <taxon>Lysobacter</taxon>
    </lineage>
</organism>
<proteinExistence type="predicted"/>
<dbReference type="Proteomes" id="UP000023435">
    <property type="component" value="Unassembled WGS sequence"/>
</dbReference>
<feature type="region of interest" description="Disordered" evidence="1">
    <location>
        <begin position="1"/>
        <end position="56"/>
    </location>
</feature>
<dbReference type="EMBL" id="JAJA02000001">
    <property type="protein sequence ID" value="KWS03127.1"/>
    <property type="molecule type" value="Genomic_DNA"/>
</dbReference>
<reference evidence="2 3" key="1">
    <citation type="journal article" date="2014" name="Genome Announc.">
        <title>Draft Genome Sequence of Lysobacter capsici AZ78, a Bacterium Antagonistic to Plant-Pathogenic Oomycetes.</title>
        <authorList>
            <person name="Puopolo G."/>
            <person name="Sonego P."/>
            <person name="Engelen K."/>
            <person name="Pertot I."/>
        </authorList>
    </citation>
    <scope>NUCLEOTIDE SEQUENCE [LARGE SCALE GENOMIC DNA]</scope>
    <source>
        <strain evidence="2 3">AZ78</strain>
    </source>
</reference>
<evidence type="ECO:0000313" key="2">
    <source>
        <dbReference type="EMBL" id="KWS03127.1"/>
    </source>
</evidence>
<sequence length="119" mass="12370">MGPGSRPATSAAIRAAAETDSPNGGGGSDRSGRSGTSPPGAAPHPDPLPPRRPNPVERYIACFPTARAAAEAAGISTAMLRRMRSRGYVSTRQRALLMAQACRFKVKAAELLALTRGGW</sequence>
<evidence type="ECO:0000313" key="3">
    <source>
        <dbReference type="Proteomes" id="UP000023435"/>
    </source>
</evidence>
<name>A0A120AFK4_9GAMM</name>
<feature type="compositionally biased region" description="Pro residues" evidence="1">
    <location>
        <begin position="40"/>
        <end position="53"/>
    </location>
</feature>
<gene>
    <name evidence="2" type="ORF">AZ78_0673</name>
</gene>
<feature type="compositionally biased region" description="Low complexity" evidence="1">
    <location>
        <begin position="8"/>
        <end position="22"/>
    </location>
</feature>
<evidence type="ECO:0000256" key="1">
    <source>
        <dbReference type="SAM" id="MobiDB-lite"/>
    </source>
</evidence>
<accession>A0A120AFK4</accession>
<dbReference type="AlphaFoldDB" id="A0A120AFK4"/>
<comment type="caution">
    <text evidence="2">The sequence shown here is derived from an EMBL/GenBank/DDBJ whole genome shotgun (WGS) entry which is preliminary data.</text>
</comment>
<protein>
    <submittedName>
        <fullName evidence="2">Uncharacterized protein</fullName>
    </submittedName>
</protein>
<keyword evidence="3" id="KW-1185">Reference proteome</keyword>